<feature type="region of interest" description="Disordered" evidence="1">
    <location>
        <begin position="444"/>
        <end position="501"/>
    </location>
</feature>
<dbReference type="GO" id="GO:0061860">
    <property type="term" value="F:DNA clamp unloader activity"/>
    <property type="evidence" value="ECO:0007669"/>
    <property type="project" value="TreeGrafter"/>
</dbReference>
<dbReference type="PANTHER" id="PTHR23389:SF21">
    <property type="entry name" value="ATPASE FAMILY AAA DOMAIN-CONTAINING PROTEIN 5"/>
    <property type="match status" value="1"/>
</dbReference>
<proteinExistence type="predicted"/>
<gene>
    <name evidence="2" type="ORF">QR680_017375</name>
</gene>
<dbReference type="SUPFAM" id="SSF52540">
    <property type="entry name" value="P-loop containing nucleoside triphosphate hydrolases"/>
    <property type="match status" value="1"/>
</dbReference>
<accession>A0AA39LP88</accession>
<evidence type="ECO:0000256" key="1">
    <source>
        <dbReference type="SAM" id="MobiDB-lite"/>
    </source>
</evidence>
<dbReference type="EMBL" id="JAUCMV010000004">
    <property type="protein sequence ID" value="KAK0404269.1"/>
    <property type="molecule type" value="Genomic_DNA"/>
</dbReference>
<organism evidence="2 3">
    <name type="scientific">Steinernema hermaphroditum</name>
    <dbReference type="NCBI Taxonomy" id="289476"/>
    <lineage>
        <taxon>Eukaryota</taxon>
        <taxon>Metazoa</taxon>
        <taxon>Ecdysozoa</taxon>
        <taxon>Nematoda</taxon>
        <taxon>Chromadorea</taxon>
        <taxon>Rhabditida</taxon>
        <taxon>Tylenchina</taxon>
        <taxon>Panagrolaimomorpha</taxon>
        <taxon>Strongyloidoidea</taxon>
        <taxon>Steinernematidae</taxon>
        <taxon>Steinernema</taxon>
    </lineage>
</organism>
<feature type="region of interest" description="Disordered" evidence="1">
    <location>
        <begin position="47"/>
        <end position="81"/>
    </location>
</feature>
<feature type="compositionally biased region" description="Basic and acidic residues" evidence="1">
    <location>
        <begin position="125"/>
        <end position="136"/>
    </location>
</feature>
<reference evidence="2" key="1">
    <citation type="submission" date="2023-06" db="EMBL/GenBank/DDBJ databases">
        <title>Genomic analysis of the entomopathogenic nematode Steinernema hermaphroditum.</title>
        <authorList>
            <person name="Schwarz E.M."/>
            <person name="Heppert J.K."/>
            <person name="Baniya A."/>
            <person name="Schwartz H.T."/>
            <person name="Tan C.-H."/>
            <person name="Antoshechkin I."/>
            <person name="Sternberg P.W."/>
            <person name="Goodrich-Blair H."/>
            <person name="Dillman A.R."/>
        </authorList>
    </citation>
    <scope>NUCLEOTIDE SEQUENCE</scope>
    <source>
        <strain evidence="2">PS9179</strain>
        <tissue evidence="2">Whole animal</tissue>
    </source>
</reference>
<dbReference type="InterPro" id="IPR027417">
    <property type="entry name" value="P-loop_NTPase"/>
</dbReference>
<feature type="region of interest" description="Disordered" evidence="1">
    <location>
        <begin position="194"/>
        <end position="222"/>
    </location>
</feature>
<protein>
    <recommendedName>
        <fullName evidence="4">ATPase AAA-type core domain-containing protein</fullName>
    </recommendedName>
</protein>
<feature type="compositionally biased region" description="Basic residues" evidence="1">
    <location>
        <begin position="491"/>
        <end position="501"/>
    </location>
</feature>
<evidence type="ECO:0008006" key="4">
    <source>
        <dbReference type="Google" id="ProtNLM"/>
    </source>
</evidence>
<keyword evidence="3" id="KW-1185">Reference proteome</keyword>
<dbReference type="AlphaFoldDB" id="A0AA39LP88"/>
<dbReference type="PANTHER" id="PTHR23389">
    <property type="entry name" value="CHROMOSOME TRANSMISSION FIDELITY FACTOR 18"/>
    <property type="match status" value="1"/>
</dbReference>
<dbReference type="GO" id="GO:0005634">
    <property type="term" value="C:nucleus"/>
    <property type="evidence" value="ECO:0007669"/>
    <property type="project" value="TreeGrafter"/>
</dbReference>
<feature type="compositionally biased region" description="Polar residues" evidence="1">
    <location>
        <begin position="47"/>
        <end position="71"/>
    </location>
</feature>
<evidence type="ECO:0000313" key="3">
    <source>
        <dbReference type="Proteomes" id="UP001175271"/>
    </source>
</evidence>
<sequence length="501" mass="56609">MSKAEVETAKVRIDLRKNRIYPITPLPDKPDGRSRMPVENPVTVTIESDTEEASSSARATVAKNATSTPKQISGKKRRVSDGAVRKIDNWFTPKGGVKRKAKAEESRNNVNAEVEATDSCAEQSTRGDRTEDERHPKASFKARIFDCAPVPLLHFIPSCSPVIPDSPEKNLAWNENALKTIQSWLTDWKKVQLRQQTQTESENTKRRGKREKVDSESDDAVEDEDADYILSRTEMIESYENPLCIVGARGYGKTTLLNVATAAEGYSAIERGVDSDRSQQNLLKLKEATCSHRMTTDIRKLFNKSNKISKPTESVSRQKAATMKKRKEFSVLVFEDVDLEDESFWGPLKQLLTDSKIPIVLTCVEVSVVEGRFENPKIIGLEQPDINLQTEYLEASLFGLAHTRIPKDFVKECLKAFDGDFRRCLNQLQVALSDKPSVISLQDVTGDHSDREDAEDDLSQLRFEHPWQKQNAASRVSRSEGESSLENACRTRTRRRREFPF</sequence>
<dbReference type="Proteomes" id="UP001175271">
    <property type="component" value="Unassembled WGS sequence"/>
</dbReference>
<name>A0AA39LP88_9BILA</name>
<evidence type="ECO:0000313" key="2">
    <source>
        <dbReference type="EMBL" id="KAK0404269.1"/>
    </source>
</evidence>
<feature type="region of interest" description="Disordered" evidence="1">
    <location>
        <begin position="98"/>
        <end position="136"/>
    </location>
</feature>
<comment type="caution">
    <text evidence="2">The sequence shown here is derived from an EMBL/GenBank/DDBJ whole genome shotgun (WGS) entry which is preliminary data.</text>
</comment>
<dbReference type="GO" id="GO:0003677">
    <property type="term" value="F:DNA binding"/>
    <property type="evidence" value="ECO:0007669"/>
    <property type="project" value="TreeGrafter"/>
</dbReference>
<dbReference type="Gene3D" id="3.40.50.300">
    <property type="entry name" value="P-loop containing nucleotide triphosphate hydrolases"/>
    <property type="match status" value="1"/>
</dbReference>
<feature type="compositionally biased region" description="Polar residues" evidence="1">
    <location>
        <begin position="468"/>
        <end position="486"/>
    </location>
</feature>